<organism evidence="2 3">
    <name type="scientific">Ancylostoma ceylanicum</name>
    <dbReference type="NCBI Taxonomy" id="53326"/>
    <lineage>
        <taxon>Eukaryota</taxon>
        <taxon>Metazoa</taxon>
        <taxon>Ecdysozoa</taxon>
        <taxon>Nematoda</taxon>
        <taxon>Chromadorea</taxon>
        <taxon>Rhabditida</taxon>
        <taxon>Rhabditina</taxon>
        <taxon>Rhabditomorpha</taxon>
        <taxon>Strongyloidea</taxon>
        <taxon>Ancylostomatidae</taxon>
        <taxon>Ancylostomatinae</taxon>
        <taxon>Ancylostoma</taxon>
    </lineage>
</organism>
<sequence length="86" mass="9253">MRQSQTGNNSSQRISLHRVLGAEGKAGGGRGSLGSEEQWLANTASSREAQQRNSEYQLSRSANVPEFHLPEAGASVLGRLMIVQSE</sequence>
<gene>
    <name evidence="2" type="primary">Acey_s0119.g818</name>
    <name evidence="2" type="ORF">Y032_0119g818</name>
</gene>
<protein>
    <submittedName>
        <fullName evidence="2">Uncharacterized protein</fullName>
    </submittedName>
</protein>
<evidence type="ECO:0000313" key="2">
    <source>
        <dbReference type="EMBL" id="EYB99881.1"/>
    </source>
</evidence>
<keyword evidence="3" id="KW-1185">Reference proteome</keyword>
<dbReference type="AlphaFoldDB" id="A0A016TB44"/>
<name>A0A016TB44_9BILA</name>
<proteinExistence type="predicted"/>
<feature type="compositionally biased region" description="Polar residues" evidence="1">
    <location>
        <begin position="1"/>
        <end position="14"/>
    </location>
</feature>
<reference evidence="3" key="1">
    <citation type="journal article" date="2015" name="Nat. Genet.">
        <title>The genome and transcriptome of the zoonotic hookworm Ancylostoma ceylanicum identify infection-specific gene families.</title>
        <authorList>
            <person name="Schwarz E.M."/>
            <person name="Hu Y."/>
            <person name="Antoshechkin I."/>
            <person name="Miller M.M."/>
            <person name="Sternberg P.W."/>
            <person name="Aroian R.V."/>
        </authorList>
    </citation>
    <scope>NUCLEOTIDE SEQUENCE</scope>
    <source>
        <strain evidence="3">HY135</strain>
    </source>
</reference>
<dbReference type="EMBL" id="JARK01001455">
    <property type="protein sequence ID" value="EYB99881.1"/>
    <property type="molecule type" value="Genomic_DNA"/>
</dbReference>
<feature type="region of interest" description="Disordered" evidence="1">
    <location>
        <begin position="1"/>
        <end position="36"/>
    </location>
</feature>
<dbReference type="Proteomes" id="UP000024635">
    <property type="component" value="Unassembled WGS sequence"/>
</dbReference>
<evidence type="ECO:0000256" key="1">
    <source>
        <dbReference type="SAM" id="MobiDB-lite"/>
    </source>
</evidence>
<comment type="caution">
    <text evidence="2">The sequence shown here is derived from an EMBL/GenBank/DDBJ whole genome shotgun (WGS) entry which is preliminary data.</text>
</comment>
<evidence type="ECO:0000313" key="3">
    <source>
        <dbReference type="Proteomes" id="UP000024635"/>
    </source>
</evidence>
<accession>A0A016TB44</accession>